<protein>
    <recommendedName>
        <fullName evidence="3">MULE transposase domain-containing protein</fullName>
    </recommendedName>
</protein>
<evidence type="ECO:0000313" key="2">
    <source>
        <dbReference type="Proteomes" id="UP001160148"/>
    </source>
</evidence>
<sequence>MKYKANKINRIHEHPTALSLLKSSLPYNNMIRDIGYDRLFLHYWSSTEINSYRLYAKNHKLPTISIDATGGLVQKPTLISGRQTSNTFLYQIGVRDTKNKYQFSVGHMLSERHDNNSIAYWLTEWLRNDISPPKVIVTDQSLALMIAAVKTFIQYSNLIKYISICSSLIQK</sequence>
<name>A0AAV0XTV0_9HEMI</name>
<evidence type="ECO:0008006" key="3">
    <source>
        <dbReference type="Google" id="ProtNLM"/>
    </source>
</evidence>
<reference evidence="1 2" key="1">
    <citation type="submission" date="2023-01" db="EMBL/GenBank/DDBJ databases">
        <authorList>
            <person name="Whitehead M."/>
        </authorList>
    </citation>
    <scope>NUCLEOTIDE SEQUENCE [LARGE SCALE GENOMIC DNA]</scope>
</reference>
<keyword evidence="2" id="KW-1185">Reference proteome</keyword>
<dbReference type="Proteomes" id="UP001160148">
    <property type="component" value="Unassembled WGS sequence"/>
</dbReference>
<dbReference type="EMBL" id="CARXXK010001017">
    <property type="protein sequence ID" value="CAI6371955.1"/>
    <property type="molecule type" value="Genomic_DNA"/>
</dbReference>
<accession>A0AAV0XTV0</accession>
<comment type="caution">
    <text evidence="1">The sequence shown here is derived from an EMBL/GenBank/DDBJ whole genome shotgun (WGS) entry which is preliminary data.</text>
</comment>
<organism evidence="1 2">
    <name type="scientific">Macrosiphum euphorbiae</name>
    <name type="common">potato aphid</name>
    <dbReference type="NCBI Taxonomy" id="13131"/>
    <lineage>
        <taxon>Eukaryota</taxon>
        <taxon>Metazoa</taxon>
        <taxon>Ecdysozoa</taxon>
        <taxon>Arthropoda</taxon>
        <taxon>Hexapoda</taxon>
        <taxon>Insecta</taxon>
        <taxon>Pterygota</taxon>
        <taxon>Neoptera</taxon>
        <taxon>Paraneoptera</taxon>
        <taxon>Hemiptera</taxon>
        <taxon>Sternorrhyncha</taxon>
        <taxon>Aphidomorpha</taxon>
        <taxon>Aphidoidea</taxon>
        <taxon>Aphididae</taxon>
        <taxon>Macrosiphini</taxon>
        <taxon>Macrosiphum</taxon>
    </lineage>
</organism>
<evidence type="ECO:0000313" key="1">
    <source>
        <dbReference type="EMBL" id="CAI6371955.1"/>
    </source>
</evidence>
<proteinExistence type="predicted"/>
<gene>
    <name evidence="1" type="ORF">MEUPH1_LOCUS25897</name>
</gene>
<dbReference type="AlphaFoldDB" id="A0AAV0XTV0"/>